<dbReference type="Proteomes" id="UP000593567">
    <property type="component" value="Unassembled WGS sequence"/>
</dbReference>
<evidence type="ECO:0000256" key="1">
    <source>
        <dbReference type="ARBA" id="ARBA00004656"/>
    </source>
</evidence>
<evidence type="ECO:0000256" key="5">
    <source>
        <dbReference type="ARBA" id="ARBA00023228"/>
    </source>
</evidence>
<protein>
    <recommendedName>
        <fullName evidence="3">BLOC-1-related complex subunit 7</fullName>
    </recommendedName>
</protein>
<dbReference type="InterPro" id="IPR032143">
    <property type="entry name" value="BORCS7"/>
</dbReference>
<sequence>MATAKKQEVRVKLHSKSHAVIADLISLEKQVVKSSKNKELIGQAAKSMVQQESALSNSENSLQKMQMMLTHLHYQADSIYQSFSEVNPINDQLAALKSGK</sequence>
<comment type="caution">
    <text evidence="6">The sequence shown here is derived from an EMBL/GenBank/DDBJ whole genome shotgun (WGS) entry which is preliminary data.</text>
</comment>
<dbReference type="PANTHER" id="PTHR31397">
    <property type="entry name" value="BLOC-1-RELATED COMPLEX SUBUNIT 7 BORSC7"/>
    <property type="match status" value="1"/>
</dbReference>
<organism evidence="6 7">
    <name type="scientific">Bugula neritina</name>
    <name type="common">Brown bryozoan</name>
    <name type="synonym">Sertularia neritina</name>
    <dbReference type="NCBI Taxonomy" id="10212"/>
    <lineage>
        <taxon>Eukaryota</taxon>
        <taxon>Metazoa</taxon>
        <taxon>Spiralia</taxon>
        <taxon>Lophotrochozoa</taxon>
        <taxon>Bryozoa</taxon>
        <taxon>Gymnolaemata</taxon>
        <taxon>Cheilostomatida</taxon>
        <taxon>Flustrina</taxon>
        <taxon>Buguloidea</taxon>
        <taxon>Bugulidae</taxon>
        <taxon>Bugula</taxon>
    </lineage>
</organism>
<reference evidence="6" key="1">
    <citation type="submission" date="2020-06" db="EMBL/GenBank/DDBJ databases">
        <title>Draft genome of Bugula neritina, a colonial animal packing powerful symbionts and potential medicines.</title>
        <authorList>
            <person name="Rayko M."/>
        </authorList>
    </citation>
    <scope>NUCLEOTIDE SEQUENCE [LARGE SCALE GENOMIC DNA]</scope>
    <source>
        <strain evidence="6">Kwan_BN1</strain>
    </source>
</reference>
<dbReference type="PANTHER" id="PTHR31397:SF1">
    <property type="entry name" value="BLOC-1-RELATED COMPLEX SUBUNIT 7"/>
    <property type="match status" value="1"/>
</dbReference>
<comment type="subcellular location">
    <subcellularLocation>
        <location evidence="1">Lysosome membrane</location>
    </subcellularLocation>
</comment>
<gene>
    <name evidence="6" type="ORF">EB796_020044</name>
</gene>
<dbReference type="Pfam" id="PF16088">
    <property type="entry name" value="BORCS7"/>
    <property type="match status" value="1"/>
</dbReference>
<keyword evidence="4" id="KW-0472">Membrane</keyword>
<evidence type="ECO:0000313" key="6">
    <source>
        <dbReference type="EMBL" id="KAF6021652.1"/>
    </source>
</evidence>
<evidence type="ECO:0000313" key="7">
    <source>
        <dbReference type="Proteomes" id="UP000593567"/>
    </source>
</evidence>
<comment type="similarity">
    <text evidence="2">Belongs to the BORCS7 family.</text>
</comment>
<keyword evidence="7" id="KW-1185">Reference proteome</keyword>
<evidence type="ECO:0000256" key="3">
    <source>
        <dbReference type="ARBA" id="ARBA00022295"/>
    </source>
</evidence>
<dbReference type="GO" id="GO:0005765">
    <property type="term" value="C:lysosomal membrane"/>
    <property type="evidence" value="ECO:0007669"/>
    <property type="project" value="UniProtKB-SubCell"/>
</dbReference>
<dbReference type="AlphaFoldDB" id="A0A7J7J654"/>
<dbReference type="GO" id="GO:0099078">
    <property type="term" value="C:BORC complex"/>
    <property type="evidence" value="ECO:0007669"/>
    <property type="project" value="TreeGrafter"/>
</dbReference>
<keyword evidence="5" id="KW-0458">Lysosome</keyword>
<evidence type="ECO:0000256" key="4">
    <source>
        <dbReference type="ARBA" id="ARBA00023136"/>
    </source>
</evidence>
<dbReference type="EMBL" id="VXIV02002985">
    <property type="protein sequence ID" value="KAF6021652.1"/>
    <property type="molecule type" value="Genomic_DNA"/>
</dbReference>
<proteinExistence type="inferred from homology"/>
<name>A0A7J7J654_BUGNE</name>
<evidence type="ECO:0000256" key="2">
    <source>
        <dbReference type="ARBA" id="ARBA00005433"/>
    </source>
</evidence>
<accession>A0A7J7J654</accession>
<dbReference type="OrthoDB" id="5567844at2759"/>